<dbReference type="PRINTS" id="PR00047">
    <property type="entry name" value="STROIDFINGER"/>
</dbReference>
<dbReference type="PROSITE" id="PS51843">
    <property type="entry name" value="NR_LBD"/>
    <property type="match status" value="1"/>
</dbReference>
<evidence type="ECO:0000256" key="4">
    <source>
        <dbReference type="ARBA" id="ARBA00022771"/>
    </source>
</evidence>
<evidence type="ECO:0000256" key="1">
    <source>
        <dbReference type="ARBA" id="ARBA00004123"/>
    </source>
</evidence>
<evidence type="ECO:0000256" key="5">
    <source>
        <dbReference type="ARBA" id="ARBA00022833"/>
    </source>
</evidence>
<keyword evidence="14" id="KW-1185">Reference proteome</keyword>
<dbReference type="Gene3D" id="3.30.50.10">
    <property type="entry name" value="Erythroid Transcription Factor GATA-1, subunit A"/>
    <property type="match status" value="1"/>
</dbReference>
<feature type="domain" description="Nuclear receptor" evidence="12">
    <location>
        <begin position="106"/>
        <end position="179"/>
    </location>
</feature>
<sequence length="472" mass="54787">MLSLEKFDKEWEELTAVLEKEYELKNWDCTNRHATIQVNLALLWNTLPAANVDVFQNFELGMNNLNQESSEESSSFPSKAVLPDLNEFQEGCSSSTTTFNPNAGKPKYCMICGEGTRCCHYDVPSCNGCKTFFRRSITLNKTYKCKRNGDCNLKEGVHCRACRFDQCVLSGMNLKAIQFPESVDVQQISVELAKRKRELLREQSQEIVPKTTLKFVQSTYCQEIDSLLYLEWKIQRLRESTYNPTHMYNHLSEILKYPNFDPAHRSWAAIDIILCIEAAKTLPVYQKLDDRDKIILLEQVSIVNSVILDSYSSYEKKSDTIVHPTGIIPMILLKNLPFKRRKPVRKLDTEILCRCIEPLRRIGLNLTECVLLKAVVYCYSAILNLSEHARKLLEKQHEKYAQTMLRYMQSQYGDAKGAQRYMEVIALVETYFYFGKCKKQMLILHDLNHAQKKWIHTPLPPPPKFLQYIMLK</sequence>
<evidence type="ECO:0000256" key="11">
    <source>
        <dbReference type="RuleBase" id="RU004334"/>
    </source>
</evidence>
<keyword evidence="5 11" id="KW-0862">Zinc</keyword>
<keyword evidence="6 11" id="KW-0805">Transcription regulation</keyword>
<dbReference type="Pfam" id="PF00105">
    <property type="entry name" value="zf-C4"/>
    <property type="match status" value="1"/>
</dbReference>
<organism evidence="14 15">
    <name type="scientific">Acrobeloides nanus</name>
    <dbReference type="NCBI Taxonomy" id="290746"/>
    <lineage>
        <taxon>Eukaryota</taxon>
        <taxon>Metazoa</taxon>
        <taxon>Ecdysozoa</taxon>
        <taxon>Nematoda</taxon>
        <taxon>Chromadorea</taxon>
        <taxon>Rhabditida</taxon>
        <taxon>Tylenchina</taxon>
        <taxon>Cephalobomorpha</taxon>
        <taxon>Cephaloboidea</taxon>
        <taxon>Cephalobidae</taxon>
        <taxon>Acrobeloides</taxon>
    </lineage>
</organism>
<proteinExistence type="inferred from homology"/>
<dbReference type="GO" id="GO:0008270">
    <property type="term" value="F:zinc ion binding"/>
    <property type="evidence" value="ECO:0007669"/>
    <property type="project" value="UniProtKB-KW"/>
</dbReference>
<name>A0A914D7Q6_9BILA</name>
<dbReference type="PROSITE" id="PS00031">
    <property type="entry name" value="NUCLEAR_REC_DBD_1"/>
    <property type="match status" value="1"/>
</dbReference>
<dbReference type="Proteomes" id="UP000887540">
    <property type="component" value="Unplaced"/>
</dbReference>
<keyword evidence="7 11" id="KW-0238">DNA-binding</keyword>
<evidence type="ECO:0000256" key="10">
    <source>
        <dbReference type="ARBA" id="ARBA00023242"/>
    </source>
</evidence>
<dbReference type="WBParaSite" id="ACRNAN_scaffold1991.g8025.t1">
    <property type="protein sequence ID" value="ACRNAN_scaffold1991.g8025.t1"/>
    <property type="gene ID" value="ACRNAN_scaffold1991.g8025"/>
</dbReference>
<dbReference type="InterPro" id="IPR050274">
    <property type="entry name" value="Nuclear_hormone_rcpt_NR2"/>
</dbReference>
<dbReference type="PROSITE" id="PS51030">
    <property type="entry name" value="NUCLEAR_REC_DBD_2"/>
    <property type="match status" value="1"/>
</dbReference>
<dbReference type="GO" id="GO:0000978">
    <property type="term" value="F:RNA polymerase II cis-regulatory region sequence-specific DNA binding"/>
    <property type="evidence" value="ECO:0007669"/>
    <property type="project" value="InterPro"/>
</dbReference>
<dbReference type="GO" id="GO:0005634">
    <property type="term" value="C:nucleus"/>
    <property type="evidence" value="ECO:0007669"/>
    <property type="project" value="UniProtKB-SubCell"/>
</dbReference>
<dbReference type="PANTHER" id="PTHR24083">
    <property type="entry name" value="NUCLEAR HORMONE RECEPTOR"/>
    <property type="match status" value="1"/>
</dbReference>
<accession>A0A914D7Q6</accession>
<keyword evidence="9 11" id="KW-0675">Receptor</keyword>
<dbReference type="InterPro" id="IPR001628">
    <property type="entry name" value="Znf_hrmn_rcpt"/>
</dbReference>
<evidence type="ECO:0000259" key="12">
    <source>
        <dbReference type="PROSITE" id="PS51030"/>
    </source>
</evidence>
<dbReference type="InterPro" id="IPR000536">
    <property type="entry name" value="Nucl_hrmn_rcpt_lig-bd"/>
</dbReference>
<keyword evidence="4 11" id="KW-0863">Zinc-finger</keyword>
<comment type="subcellular location">
    <subcellularLocation>
        <location evidence="1 11">Nucleus</location>
    </subcellularLocation>
</comment>
<evidence type="ECO:0000256" key="3">
    <source>
        <dbReference type="ARBA" id="ARBA00022723"/>
    </source>
</evidence>
<keyword evidence="3 11" id="KW-0479">Metal-binding</keyword>
<comment type="similarity">
    <text evidence="2 11">Belongs to the nuclear hormone receptor family.</text>
</comment>
<dbReference type="SUPFAM" id="SSF57716">
    <property type="entry name" value="Glucocorticoid receptor-like (DNA-binding domain)"/>
    <property type="match status" value="1"/>
</dbReference>
<dbReference type="GO" id="GO:0003700">
    <property type="term" value="F:DNA-binding transcription factor activity"/>
    <property type="evidence" value="ECO:0007669"/>
    <property type="project" value="InterPro"/>
</dbReference>
<protein>
    <submittedName>
        <fullName evidence="15">Uncharacterized protein</fullName>
    </submittedName>
</protein>
<dbReference type="Pfam" id="PF00104">
    <property type="entry name" value="Hormone_recep"/>
    <property type="match status" value="1"/>
</dbReference>
<dbReference type="SUPFAM" id="SSF48508">
    <property type="entry name" value="Nuclear receptor ligand-binding domain"/>
    <property type="match status" value="1"/>
</dbReference>
<evidence type="ECO:0000256" key="9">
    <source>
        <dbReference type="ARBA" id="ARBA00023170"/>
    </source>
</evidence>
<evidence type="ECO:0000256" key="2">
    <source>
        <dbReference type="ARBA" id="ARBA00005993"/>
    </source>
</evidence>
<evidence type="ECO:0000313" key="14">
    <source>
        <dbReference type="Proteomes" id="UP000887540"/>
    </source>
</evidence>
<evidence type="ECO:0000256" key="8">
    <source>
        <dbReference type="ARBA" id="ARBA00023163"/>
    </source>
</evidence>
<dbReference type="FunFam" id="3.30.50.10:FF:000030">
    <property type="entry name" value="Nuclear Hormone Receptor family"/>
    <property type="match status" value="1"/>
</dbReference>
<keyword evidence="10 11" id="KW-0539">Nucleus</keyword>
<evidence type="ECO:0000259" key="13">
    <source>
        <dbReference type="PROSITE" id="PS51843"/>
    </source>
</evidence>
<dbReference type="Gene3D" id="1.10.565.10">
    <property type="entry name" value="Retinoid X Receptor"/>
    <property type="match status" value="1"/>
</dbReference>
<dbReference type="SMART" id="SM00399">
    <property type="entry name" value="ZnF_C4"/>
    <property type="match status" value="1"/>
</dbReference>
<dbReference type="InterPro" id="IPR035500">
    <property type="entry name" value="NHR-like_dom_sf"/>
</dbReference>
<evidence type="ECO:0000256" key="7">
    <source>
        <dbReference type="ARBA" id="ARBA00023125"/>
    </source>
</evidence>
<evidence type="ECO:0000256" key="6">
    <source>
        <dbReference type="ARBA" id="ARBA00023015"/>
    </source>
</evidence>
<feature type="domain" description="NR LBD" evidence="13">
    <location>
        <begin position="226"/>
        <end position="472"/>
    </location>
</feature>
<evidence type="ECO:0000313" key="15">
    <source>
        <dbReference type="WBParaSite" id="ACRNAN_scaffold1991.g8025.t1"/>
    </source>
</evidence>
<dbReference type="SMART" id="SM00430">
    <property type="entry name" value="HOLI"/>
    <property type="match status" value="1"/>
</dbReference>
<dbReference type="InterPro" id="IPR013088">
    <property type="entry name" value="Znf_NHR/GATA"/>
</dbReference>
<dbReference type="CDD" id="cd06960">
    <property type="entry name" value="NR_DBD_HNF4A"/>
    <property type="match status" value="1"/>
</dbReference>
<keyword evidence="8 11" id="KW-0804">Transcription</keyword>
<dbReference type="InterPro" id="IPR049636">
    <property type="entry name" value="HNF4-like_DBD"/>
</dbReference>
<reference evidence="15" key="1">
    <citation type="submission" date="2022-11" db="UniProtKB">
        <authorList>
            <consortium name="WormBaseParasite"/>
        </authorList>
    </citation>
    <scope>IDENTIFICATION</scope>
</reference>
<dbReference type="AlphaFoldDB" id="A0A914D7Q6"/>